<proteinExistence type="predicted"/>
<reference evidence="1 2" key="1">
    <citation type="journal article" date="2019" name="Sci. Rep.">
        <title>Comparative genomics of chytrid fungi reveal insights into the obligate biotrophic and pathogenic lifestyle of Synchytrium endobioticum.</title>
        <authorList>
            <person name="van de Vossenberg B.T.L.H."/>
            <person name="Warris S."/>
            <person name="Nguyen H.D.T."/>
            <person name="van Gent-Pelzer M.P.E."/>
            <person name="Joly D.L."/>
            <person name="van de Geest H.C."/>
            <person name="Bonants P.J.M."/>
            <person name="Smith D.S."/>
            <person name="Levesque C.A."/>
            <person name="van der Lee T.A.J."/>
        </authorList>
    </citation>
    <scope>NUCLEOTIDE SEQUENCE [LARGE SCALE GENOMIC DNA]</scope>
    <source>
        <strain evidence="1 2">LEV6574</strain>
    </source>
</reference>
<accession>A0A507CJA7</accession>
<name>A0A507CJA7_9FUNG</name>
<evidence type="ECO:0000313" key="2">
    <source>
        <dbReference type="Proteomes" id="UP000320475"/>
    </source>
</evidence>
<evidence type="ECO:0000313" key="1">
    <source>
        <dbReference type="EMBL" id="TPX39731.1"/>
    </source>
</evidence>
<dbReference type="AlphaFoldDB" id="A0A507CJA7"/>
<sequence>MRGNPVPVVNTYQYLEILVTTEWKLKGVIEQRAEKAVVATGSQHLPSSMTEQKKCFQLRLPLWARVSVSQNNLTFIAKLPYIDCSALLNSLGNPTNDFWIDVTGRLINLPNGTNYYSHDAAYAAHILPYCRKARPTACTSRPWQRPLYPC</sequence>
<organism evidence="1 2">
    <name type="scientific">Synchytrium endobioticum</name>
    <dbReference type="NCBI Taxonomy" id="286115"/>
    <lineage>
        <taxon>Eukaryota</taxon>
        <taxon>Fungi</taxon>
        <taxon>Fungi incertae sedis</taxon>
        <taxon>Chytridiomycota</taxon>
        <taxon>Chytridiomycota incertae sedis</taxon>
        <taxon>Chytridiomycetes</taxon>
        <taxon>Synchytriales</taxon>
        <taxon>Synchytriaceae</taxon>
        <taxon>Synchytrium</taxon>
    </lineage>
</organism>
<dbReference type="EMBL" id="QEAM01000448">
    <property type="protein sequence ID" value="TPX39731.1"/>
    <property type="molecule type" value="Genomic_DNA"/>
</dbReference>
<dbReference type="Proteomes" id="UP000320475">
    <property type="component" value="Unassembled WGS sequence"/>
</dbReference>
<protein>
    <submittedName>
        <fullName evidence="1">Uncharacterized protein</fullName>
    </submittedName>
</protein>
<comment type="caution">
    <text evidence="1">The sequence shown here is derived from an EMBL/GenBank/DDBJ whole genome shotgun (WGS) entry which is preliminary data.</text>
</comment>
<gene>
    <name evidence="1" type="ORF">SeLEV6574_g07019</name>
</gene>